<gene>
    <name evidence="2" type="ORF">IXC47_08015</name>
</gene>
<dbReference type="PANTHER" id="PTHR11895">
    <property type="entry name" value="TRANSAMIDASE"/>
    <property type="match status" value="1"/>
</dbReference>
<proteinExistence type="predicted"/>
<dbReference type="InterPro" id="IPR036928">
    <property type="entry name" value="AS_sf"/>
</dbReference>
<evidence type="ECO:0000313" key="3">
    <source>
        <dbReference type="Proteomes" id="UP000657372"/>
    </source>
</evidence>
<protein>
    <recommendedName>
        <fullName evidence="1">Amidase domain-containing protein</fullName>
    </recommendedName>
</protein>
<name>A0ABS0ES10_9BURK</name>
<dbReference type="RefSeq" id="WP_195875207.1">
    <property type="nucleotide sequence ID" value="NZ_JADOEL010000004.1"/>
</dbReference>
<evidence type="ECO:0000313" key="2">
    <source>
        <dbReference type="EMBL" id="MBF8177621.1"/>
    </source>
</evidence>
<dbReference type="SUPFAM" id="SSF75304">
    <property type="entry name" value="Amidase signature (AS) enzymes"/>
    <property type="match status" value="1"/>
</dbReference>
<accession>A0ABS0ES10</accession>
<organism evidence="2 3">
    <name type="scientific">Herminiimonas contaminans</name>
    <dbReference type="NCBI Taxonomy" id="1111140"/>
    <lineage>
        <taxon>Bacteria</taxon>
        <taxon>Pseudomonadati</taxon>
        <taxon>Pseudomonadota</taxon>
        <taxon>Betaproteobacteria</taxon>
        <taxon>Burkholderiales</taxon>
        <taxon>Oxalobacteraceae</taxon>
        <taxon>Herminiimonas</taxon>
    </lineage>
</organism>
<dbReference type="Pfam" id="PF01425">
    <property type="entry name" value="Amidase"/>
    <property type="match status" value="1"/>
</dbReference>
<comment type="caution">
    <text evidence="2">The sequence shown here is derived from an EMBL/GenBank/DDBJ whole genome shotgun (WGS) entry which is preliminary data.</text>
</comment>
<keyword evidence="3" id="KW-1185">Reference proteome</keyword>
<reference evidence="2 3" key="1">
    <citation type="submission" date="2020-11" db="EMBL/GenBank/DDBJ databases">
        <title>WGS of Herminiimonas contaminans strain Marseille-Q4544 isolated from planarians Schmidtea mediterranea.</title>
        <authorList>
            <person name="Kangale L."/>
        </authorList>
    </citation>
    <scope>NUCLEOTIDE SEQUENCE [LARGE SCALE GENOMIC DNA]</scope>
    <source>
        <strain evidence="2 3">Marseille-Q4544</strain>
    </source>
</reference>
<dbReference type="InterPro" id="IPR000120">
    <property type="entry name" value="Amidase"/>
</dbReference>
<dbReference type="Gene3D" id="3.90.1300.10">
    <property type="entry name" value="Amidase signature (AS) domain"/>
    <property type="match status" value="1"/>
</dbReference>
<dbReference type="EMBL" id="JADOEL010000004">
    <property type="protein sequence ID" value="MBF8177621.1"/>
    <property type="molecule type" value="Genomic_DNA"/>
</dbReference>
<dbReference type="InterPro" id="IPR023631">
    <property type="entry name" value="Amidase_dom"/>
</dbReference>
<evidence type="ECO:0000259" key="1">
    <source>
        <dbReference type="Pfam" id="PF01425"/>
    </source>
</evidence>
<dbReference type="Proteomes" id="UP000657372">
    <property type="component" value="Unassembled WGS sequence"/>
</dbReference>
<sequence length="465" mass="49670">MDIKKLSFNLDQLRDGYTNDQFSPEDVVEEAYRRIRTRGEDFSWSELLSEQAVKEQARLLANRYAGKALPPLYGIPFSVKDNIDVAGMRTTCGCEGIDRLPEISASSVQKALDAGALLIGKNTLDQFATGLNGTRTMGEHCRNVFNPEYVSGGSSSGSGVAVAAGVVCFSLGTDTGGSGRIPAAMNNIVGVKPTLGLVSSSGLVINNHYFDCVPVFARTVADGYYILDAIRGYDATDTFSREDANDIALGCSDIDTFVFGVPAAEHLKFFGDEQAQAAYGQAIEALKTIGGTAVEFDFSIFIEAGRLPFDSGLLAERAASYGDVVTNRPETVHPAVSAMIAKGLSYSGVDTIKAIYKMTALRRKAKELLSTMDIVVTPTTGRAYKCNEVKENPIEINNNIGYYTYPISPLDLCALALPTSIRPDGLPFGISLVAIAGEDGKLRSIGTKLQDLLAIPTGIEAKSTG</sequence>
<feature type="domain" description="Amidase" evidence="1">
    <location>
        <begin position="26"/>
        <end position="441"/>
    </location>
</feature>
<dbReference type="PANTHER" id="PTHR11895:SF169">
    <property type="entry name" value="GLUTAMYL-TRNA(GLN) AMIDOTRANSFERASE"/>
    <property type="match status" value="1"/>
</dbReference>
<dbReference type="Gene3D" id="1.20.58.1700">
    <property type="match status" value="1"/>
</dbReference>